<accession>A0A0L0FNT7</accession>
<dbReference type="Pfam" id="PF08757">
    <property type="entry name" value="CotH"/>
    <property type="match status" value="1"/>
</dbReference>
<evidence type="ECO:0000256" key="1">
    <source>
        <dbReference type="SAM" id="SignalP"/>
    </source>
</evidence>
<feature type="non-terminal residue" evidence="2">
    <location>
        <position position="201"/>
    </location>
</feature>
<evidence type="ECO:0000313" key="3">
    <source>
        <dbReference type="Proteomes" id="UP000054560"/>
    </source>
</evidence>
<proteinExistence type="predicted"/>
<evidence type="ECO:0000313" key="2">
    <source>
        <dbReference type="EMBL" id="KNC78106.1"/>
    </source>
</evidence>
<sequence>MYSLNMNYAILLLLAWRATCVRLSHSDVQHVTIKTPLQDTKPVDTRIVDPASAYAYPHTWATVDKLDIKTFITPETGNNNWTTVYNNKRGQPKKTMGVCIDSVDYKTPMNASCGAIHVRGLSSRTAALKGLGIKLYTNSTYGPWRGRRKILLGRSPFEESRIRNAVGYDMLRHIPGFVSVGLGFVHLFVNGEDYGLYQVLE</sequence>
<keyword evidence="1" id="KW-0732">Signal</keyword>
<feature type="chain" id="PRO_5005538887" evidence="1">
    <location>
        <begin position="21"/>
        <end position="201"/>
    </location>
</feature>
<gene>
    <name evidence="2" type="ORF">SARC_09457</name>
</gene>
<reference evidence="2 3" key="1">
    <citation type="submission" date="2011-02" db="EMBL/GenBank/DDBJ databases">
        <title>The Genome Sequence of Sphaeroforma arctica JP610.</title>
        <authorList>
            <consortium name="The Broad Institute Genome Sequencing Platform"/>
            <person name="Russ C."/>
            <person name="Cuomo C."/>
            <person name="Young S.K."/>
            <person name="Zeng Q."/>
            <person name="Gargeya S."/>
            <person name="Alvarado L."/>
            <person name="Berlin A."/>
            <person name="Chapman S.B."/>
            <person name="Chen Z."/>
            <person name="Freedman E."/>
            <person name="Gellesch M."/>
            <person name="Goldberg J."/>
            <person name="Griggs A."/>
            <person name="Gujja S."/>
            <person name="Heilman E."/>
            <person name="Heiman D."/>
            <person name="Howarth C."/>
            <person name="Mehta T."/>
            <person name="Neiman D."/>
            <person name="Pearson M."/>
            <person name="Roberts A."/>
            <person name="Saif S."/>
            <person name="Shea T."/>
            <person name="Shenoy N."/>
            <person name="Sisk P."/>
            <person name="Stolte C."/>
            <person name="Sykes S."/>
            <person name="White J."/>
            <person name="Yandava C."/>
            <person name="Burger G."/>
            <person name="Gray M.W."/>
            <person name="Holland P.W.H."/>
            <person name="King N."/>
            <person name="Lang F.B.F."/>
            <person name="Roger A.J."/>
            <person name="Ruiz-Trillo I."/>
            <person name="Haas B."/>
            <person name="Nusbaum C."/>
            <person name="Birren B."/>
        </authorList>
    </citation>
    <scope>NUCLEOTIDE SEQUENCE [LARGE SCALE GENOMIC DNA]</scope>
    <source>
        <strain evidence="2 3">JP610</strain>
    </source>
</reference>
<dbReference type="GeneID" id="25909961"/>
<dbReference type="RefSeq" id="XP_014152008.1">
    <property type="nucleotide sequence ID" value="XM_014296533.1"/>
</dbReference>
<dbReference type="Proteomes" id="UP000054560">
    <property type="component" value="Unassembled WGS sequence"/>
</dbReference>
<dbReference type="AlphaFoldDB" id="A0A0L0FNT7"/>
<dbReference type="OrthoDB" id="10267127at2759"/>
<organism evidence="2 3">
    <name type="scientific">Sphaeroforma arctica JP610</name>
    <dbReference type="NCBI Taxonomy" id="667725"/>
    <lineage>
        <taxon>Eukaryota</taxon>
        <taxon>Ichthyosporea</taxon>
        <taxon>Ichthyophonida</taxon>
        <taxon>Sphaeroforma</taxon>
    </lineage>
</organism>
<dbReference type="EMBL" id="KQ242558">
    <property type="protein sequence ID" value="KNC78106.1"/>
    <property type="molecule type" value="Genomic_DNA"/>
</dbReference>
<protein>
    <submittedName>
        <fullName evidence="2">Uncharacterized protein</fullName>
    </submittedName>
</protein>
<feature type="signal peptide" evidence="1">
    <location>
        <begin position="1"/>
        <end position="20"/>
    </location>
</feature>
<keyword evidence="3" id="KW-1185">Reference proteome</keyword>
<name>A0A0L0FNT7_9EUKA</name>
<dbReference type="InterPro" id="IPR014867">
    <property type="entry name" value="Spore_coat_CotH_CotH2/3/7"/>
</dbReference>